<dbReference type="EMBL" id="RDRB01000004">
    <property type="protein sequence ID" value="ROU02547.1"/>
    <property type="molecule type" value="Genomic_DNA"/>
</dbReference>
<keyword evidence="2" id="KW-0472">Membrane</keyword>
<evidence type="ECO:0000256" key="1">
    <source>
        <dbReference type="SAM" id="MobiDB-lite"/>
    </source>
</evidence>
<comment type="caution">
    <text evidence="3">The sequence shown here is derived from an EMBL/GenBank/DDBJ whole genome shotgun (WGS) entry which is preliminary data.</text>
</comment>
<dbReference type="Proteomes" id="UP000268016">
    <property type="component" value="Unassembled WGS sequence"/>
</dbReference>
<evidence type="ECO:0000313" key="3">
    <source>
        <dbReference type="EMBL" id="ROU02547.1"/>
    </source>
</evidence>
<feature type="compositionally biased region" description="Basic and acidic residues" evidence="1">
    <location>
        <begin position="8"/>
        <end position="23"/>
    </location>
</feature>
<feature type="transmembrane region" description="Helical" evidence="2">
    <location>
        <begin position="31"/>
        <end position="53"/>
    </location>
</feature>
<name>A0A3N2R572_9RHOB</name>
<dbReference type="RefSeq" id="WP_123642071.1">
    <property type="nucleotide sequence ID" value="NZ_ML119084.1"/>
</dbReference>
<keyword evidence="4" id="KW-1185">Reference proteome</keyword>
<dbReference type="SUPFAM" id="SSF52172">
    <property type="entry name" value="CheY-like"/>
    <property type="match status" value="1"/>
</dbReference>
<keyword evidence="2" id="KW-0812">Transmembrane</keyword>
<protein>
    <recommendedName>
        <fullName evidence="5">Response regulator</fullName>
    </recommendedName>
</protein>
<organism evidence="3 4">
    <name type="scientific">Histidinibacterium lentulum</name>
    <dbReference type="NCBI Taxonomy" id="2480588"/>
    <lineage>
        <taxon>Bacteria</taxon>
        <taxon>Pseudomonadati</taxon>
        <taxon>Pseudomonadota</taxon>
        <taxon>Alphaproteobacteria</taxon>
        <taxon>Rhodobacterales</taxon>
        <taxon>Paracoccaceae</taxon>
        <taxon>Histidinibacterium</taxon>
    </lineage>
</organism>
<reference evidence="3 4" key="1">
    <citation type="submission" date="2018-10" db="EMBL/GenBank/DDBJ databases">
        <title>Histidinibacterium lentulum gen. nov., sp. nov., a marine bacterium from the culture broth of Picochlorum sp. 122.</title>
        <authorList>
            <person name="Wang G."/>
        </authorList>
    </citation>
    <scope>NUCLEOTIDE SEQUENCE [LARGE SCALE GENOMIC DNA]</scope>
    <source>
        <strain evidence="3 4">B17</strain>
    </source>
</reference>
<accession>A0A3N2R572</accession>
<dbReference type="OrthoDB" id="7743921at2"/>
<evidence type="ECO:0000313" key="4">
    <source>
        <dbReference type="Proteomes" id="UP000268016"/>
    </source>
</evidence>
<evidence type="ECO:0008006" key="5">
    <source>
        <dbReference type="Google" id="ProtNLM"/>
    </source>
</evidence>
<sequence length="250" mass="27990">MRLWFRKRPQDLSEKRSSPDRRIRAGQNGRPGLAIAAALLCGPIALISVPAFWLAGVTVLQALLLTFLLQLAVFVAVVGIGCWRSSGRHAESPWDPDRETRVAPDLDIWHSYSALENHGHCQRVALIGQACVQNRQIATDLAQLGYDIHHTTAVDDIFEIIRMHPTEWNFLIVDLDLFDTLEGGVDELMSFRKECAAIPVLLLSGSVGRDELSDHRRAIGDVTLRKPVFRCRLLTGIDAMRLNREGQRPD</sequence>
<proteinExistence type="predicted"/>
<evidence type="ECO:0000256" key="2">
    <source>
        <dbReference type="SAM" id="Phobius"/>
    </source>
</evidence>
<gene>
    <name evidence="3" type="ORF">EAT49_09445</name>
</gene>
<dbReference type="Gene3D" id="3.40.50.2300">
    <property type="match status" value="1"/>
</dbReference>
<feature type="region of interest" description="Disordered" evidence="1">
    <location>
        <begin position="1"/>
        <end position="25"/>
    </location>
</feature>
<feature type="transmembrane region" description="Helical" evidence="2">
    <location>
        <begin position="59"/>
        <end position="83"/>
    </location>
</feature>
<keyword evidence="2" id="KW-1133">Transmembrane helix</keyword>
<dbReference type="AlphaFoldDB" id="A0A3N2R572"/>
<dbReference type="InterPro" id="IPR011006">
    <property type="entry name" value="CheY-like_superfamily"/>
</dbReference>